<evidence type="ECO:0000313" key="1">
    <source>
        <dbReference type="EMBL" id="EFI33944.1"/>
    </source>
</evidence>
<gene>
    <name evidence="1" type="ORF">Dthio_PD1283</name>
</gene>
<dbReference type="Proteomes" id="UP000005496">
    <property type="component" value="Unassembled WGS sequence"/>
</dbReference>
<protein>
    <recommendedName>
        <fullName evidence="3">DUF2281 domain-containing protein</fullName>
    </recommendedName>
</protein>
<evidence type="ECO:0000313" key="2">
    <source>
        <dbReference type="Proteomes" id="UP000005496"/>
    </source>
</evidence>
<dbReference type="OrthoDB" id="5772917at2"/>
<reference evidence="1" key="1">
    <citation type="submission" date="2010-05" db="EMBL/GenBank/DDBJ databases">
        <title>The draft genome of Desulfonatronospira thiodismutans ASO3-1.</title>
        <authorList>
            <consortium name="US DOE Joint Genome Institute (JGI-PGF)"/>
            <person name="Lucas S."/>
            <person name="Copeland A."/>
            <person name="Lapidus A."/>
            <person name="Cheng J.-F."/>
            <person name="Bruce D."/>
            <person name="Goodwin L."/>
            <person name="Pitluck S."/>
            <person name="Chertkov O."/>
            <person name="Brettin T."/>
            <person name="Detter J.C."/>
            <person name="Han C."/>
            <person name="Land M.L."/>
            <person name="Hauser L."/>
            <person name="Kyrpides N."/>
            <person name="Mikhailova N."/>
            <person name="Muyzer G."/>
            <person name="Woyke T."/>
        </authorList>
    </citation>
    <scope>NUCLEOTIDE SEQUENCE [LARGE SCALE GENOMIC DNA]</scope>
    <source>
        <strain evidence="1">ASO3-1</strain>
    </source>
</reference>
<keyword evidence="2" id="KW-1185">Reference proteome</keyword>
<dbReference type="AlphaFoldDB" id="D6STC8"/>
<proteinExistence type="predicted"/>
<dbReference type="EMBL" id="ACJN02000003">
    <property type="protein sequence ID" value="EFI33944.1"/>
    <property type="molecule type" value="Genomic_DNA"/>
</dbReference>
<sequence length="93" mass="10651">MTSRIDFQSEIETLPPDLQKEVWEFVQFVKRRHGLPSERPEPSSAATTSDSALFQALDEIGFVGCIESDEQLSKTYKTKVDFSKKYGKYHDFG</sequence>
<comment type="caution">
    <text evidence="1">The sequence shown here is derived from an EMBL/GenBank/DDBJ whole genome shotgun (WGS) entry which is preliminary data.</text>
</comment>
<evidence type="ECO:0008006" key="3">
    <source>
        <dbReference type="Google" id="ProtNLM"/>
    </source>
</evidence>
<accession>D6STC8</accession>
<name>D6STC8_9BACT</name>
<organism evidence="1 2">
    <name type="scientific">Desulfonatronospira thiodismutans ASO3-1</name>
    <dbReference type="NCBI Taxonomy" id="555779"/>
    <lineage>
        <taxon>Bacteria</taxon>
        <taxon>Pseudomonadati</taxon>
        <taxon>Thermodesulfobacteriota</taxon>
        <taxon>Desulfovibrionia</taxon>
        <taxon>Desulfovibrionales</taxon>
        <taxon>Desulfonatronovibrionaceae</taxon>
        <taxon>Desulfonatronospira</taxon>
    </lineage>
</organism>